<keyword evidence="3" id="KW-1185">Reference proteome</keyword>
<sequence precursor="true">MSFRFNFGRSAVLASIAVMACCNANLSLGDEGPTQPSKPVRLELRENDDRCWQVELKTEISGDLQTAGGDDGTLPMTLSATFGYGERRIVGTGRDALSLRSYRLFDQAASTVKVGEKSTKTSLRENRRPIVAQLRADGILGYSPEGRLTHGEADLLRTPLDGLALLALLPSEEVAPGESWTPEPWATQSLVGIEAVLEGNVRCRLRGVKGGIAEVIFAGRLKGADRGAGCDVRLHGKFDFDLTGQYVRSAVITRTEKREIGPVSPGMSVTTEATLTQSLLDRSKSVELAPAAEVPLNPPADLVKLELAVPSEARLSCERDWRLFHSASGVVIVRLLRDGSLDAQCNISGVRKVESGTQTSPDEFVIDVQKALGDRLGSLGEVTTYTRPDGVKAIRVPTTGTVGELTMNWNYVMLTAPDGRQVALLFSVDQKTGADFAETENRFTDGLKFR</sequence>
<protein>
    <recommendedName>
        <fullName evidence="4">SLA1 homology domain-containing protein</fullName>
    </recommendedName>
</protein>
<feature type="signal peptide" evidence="1">
    <location>
        <begin position="1"/>
        <end position="24"/>
    </location>
</feature>
<feature type="chain" id="PRO_5021917828" description="SLA1 homology domain-containing protein" evidence="1">
    <location>
        <begin position="25"/>
        <end position="450"/>
    </location>
</feature>
<dbReference type="EMBL" id="CP036268">
    <property type="protein sequence ID" value="QDT38797.1"/>
    <property type="molecule type" value="Genomic_DNA"/>
</dbReference>
<proteinExistence type="predicted"/>
<dbReference type="PROSITE" id="PS51257">
    <property type="entry name" value="PROKAR_LIPOPROTEIN"/>
    <property type="match status" value="1"/>
</dbReference>
<dbReference type="Proteomes" id="UP000317318">
    <property type="component" value="Chromosome"/>
</dbReference>
<dbReference type="OrthoDB" id="280947at2"/>
<dbReference type="AlphaFoldDB" id="A0A517R4J5"/>
<keyword evidence="1" id="KW-0732">Signal</keyword>
<accession>A0A517R4J5</accession>
<reference evidence="2 3" key="1">
    <citation type="submission" date="2019-02" db="EMBL/GenBank/DDBJ databases">
        <title>Deep-cultivation of Planctomycetes and their phenomic and genomic characterization uncovers novel biology.</title>
        <authorList>
            <person name="Wiegand S."/>
            <person name="Jogler M."/>
            <person name="Boedeker C."/>
            <person name="Pinto D."/>
            <person name="Vollmers J."/>
            <person name="Rivas-Marin E."/>
            <person name="Kohn T."/>
            <person name="Peeters S.H."/>
            <person name="Heuer A."/>
            <person name="Rast P."/>
            <person name="Oberbeckmann S."/>
            <person name="Bunk B."/>
            <person name="Jeske O."/>
            <person name="Meyerdierks A."/>
            <person name="Storesund J.E."/>
            <person name="Kallscheuer N."/>
            <person name="Luecker S."/>
            <person name="Lage O.M."/>
            <person name="Pohl T."/>
            <person name="Merkel B.J."/>
            <person name="Hornburger P."/>
            <person name="Mueller R.-W."/>
            <person name="Bruemmer F."/>
            <person name="Labrenz M."/>
            <person name="Spormann A.M."/>
            <person name="Op den Camp H."/>
            <person name="Overmann J."/>
            <person name="Amann R."/>
            <person name="Jetten M.S.M."/>
            <person name="Mascher T."/>
            <person name="Medema M.H."/>
            <person name="Devos D.P."/>
            <person name="Kaster A.-K."/>
            <person name="Ovreas L."/>
            <person name="Rohde M."/>
            <person name="Galperin M.Y."/>
            <person name="Jogler C."/>
        </authorList>
    </citation>
    <scope>NUCLEOTIDE SEQUENCE [LARGE SCALE GENOMIC DNA]</scope>
    <source>
        <strain evidence="2 3">Pan189</strain>
    </source>
</reference>
<dbReference type="KEGG" id="svp:Pan189_31960"/>
<evidence type="ECO:0000313" key="2">
    <source>
        <dbReference type="EMBL" id="QDT38797.1"/>
    </source>
</evidence>
<evidence type="ECO:0000313" key="3">
    <source>
        <dbReference type="Proteomes" id="UP000317318"/>
    </source>
</evidence>
<evidence type="ECO:0008006" key="4">
    <source>
        <dbReference type="Google" id="ProtNLM"/>
    </source>
</evidence>
<evidence type="ECO:0000256" key="1">
    <source>
        <dbReference type="SAM" id="SignalP"/>
    </source>
</evidence>
<gene>
    <name evidence="2" type="ORF">Pan189_31960</name>
</gene>
<organism evidence="2 3">
    <name type="scientific">Stratiformator vulcanicus</name>
    <dbReference type="NCBI Taxonomy" id="2527980"/>
    <lineage>
        <taxon>Bacteria</taxon>
        <taxon>Pseudomonadati</taxon>
        <taxon>Planctomycetota</taxon>
        <taxon>Planctomycetia</taxon>
        <taxon>Planctomycetales</taxon>
        <taxon>Planctomycetaceae</taxon>
        <taxon>Stratiformator</taxon>
    </lineage>
</organism>
<name>A0A517R4J5_9PLAN</name>
<dbReference type="RefSeq" id="WP_145364873.1">
    <property type="nucleotide sequence ID" value="NZ_CP036268.1"/>
</dbReference>